<sequence>MRKTKDILIIIFAFLVVFAIGFVLIGIYVIQDKYDGNSELTELNSNKKIESPIVGKWKVINSNVEPFQIISNGKKLYLNTIFEFLENGKHRVYETNKSEFFSSVSYRIDGQKLVMVDLDMVFDYGIENLTSNSLKLKIRKIPTYFWTDENLSDQKVKDKVSELQKSGVILELIKIKNGG</sequence>
<keyword evidence="4" id="KW-1185">Reference proteome</keyword>
<evidence type="ECO:0000256" key="1">
    <source>
        <dbReference type="SAM" id="Phobius"/>
    </source>
</evidence>
<evidence type="ECO:0000313" key="3">
    <source>
        <dbReference type="EMBL" id="WAC03053.1"/>
    </source>
</evidence>
<keyword evidence="1" id="KW-0472">Membrane</keyword>
<name>A0A9E8MYL7_9FLAO</name>
<accession>A0A9E8MYL7</accession>
<dbReference type="RefSeq" id="WP_267677509.1">
    <property type="nucleotide sequence ID" value="NZ_CP113088.1"/>
</dbReference>
<dbReference type="EMBL" id="CP113088">
    <property type="protein sequence ID" value="WAC03053.1"/>
    <property type="molecule type" value="Genomic_DNA"/>
</dbReference>
<dbReference type="Proteomes" id="UP001164705">
    <property type="component" value="Chromosome"/>
</dbReference>
<reference evidence="2" key="1">
    <citation type="submission" date="2022-11" db="EMBL/GenBank/DDBJ databases">
        <title>Lacinutrix neustonica HL-RS19T sp. nov., isolated from the surface microlayer sample of brackish Lake Shihwa.</title>
        <authorList>
            <person name="Choi J.Y."/>
            <person name="Hwang C.Y."/>
        </authorList>
    </citation>
    <scope>NUCLEOTIDE SEQUENCE</scope>
    <source>
        <strain evidence="2">HL-RS19</strain>
    </source>
</reference>
<dbReference type="KEGG" id="lnu:N7U66_04580"/>
<proteinExistence type="predicted"/>
<evidence type="ECO:0000313" key="4">
    <source>
        <dbReference type="Proteomes" id="UP001164705"/>
    </source>
</evidence>
<evidence type="ECO:0000313" key="2">
    <source>
        <dbReference type="EMBL" id="WAC02907.1"/>
    </source>
</evidence>
<keyword evidence="1" id="KW-1133">Transmembrane helix</keyword>
<organism evidence="2 4">
    <name type="scientific">Lacinutrix neustonica</name>
    <dbReference type="NCBI Taxonomy" id="2980107"/>
    <lineage>
        <taxon>Bacteria</taxon>
        <taxon>Pseudomonadati</taxon>
        <taxon>Bacteroidota</taxon>
        <taxon>Flavobacteriia</taxon>
        <taxon>Flavobacteriales</taxon>
        <taxon>Flavobacteriaceae</taxon>
        <taxon>Lacinutrix</taxon>
    </lineage>
</organism>
<dbReference type="KEGG" id="lnu:N7U66_05340"/>
<dbReference type="EMBL" id="CP113088">
    <property type="protein sequence ID" value="WAC02907.1"/>
    <property type="molecule type" value="Genomic_DNA"/>
</dbReference>
<dbReference type="AlphaFoldDB" id="A0A9E8MYL7"/>
<keyword evidence="1" id="KW-0812">Transmembrane</keyword>
<protein>
    <submittedName>
        <fullName evidence="2">Uncharacterized protein</fullName>
    </submittedName>
</protein>
<feature type="transmembrane region" description="Helical" evidence="1">
    <location>
        <begin position="7"/>
        <end position="30"/>
    </location>
</feature>
<gene>
    <name evidence="2" type="ORF">N7U66_04580</name>
    <name evidence="3" type="ORF">N7U66_05340</name>
</gene>